<dbReference type="PROSITE" id="PS50076">
    <property type="entry name" value="DNAJ_2"/>
    <property type="match status" value="1"/>
</dbReference>
<accession>A0ABP0RJV7</accession>
<protein>
    <recommendedName>
        <fullName evidence="2">J domain-containing protein</fullName>
    </recommendedName>
</protein>
<feature type="compositionally biased region" description="Polar residues" evidence="1">
    <location>
        <begin position="61"/>
        <end position="73"/>
    </location>
</feature>
<comment type="caution">
    <text evidence="3">The sequence shown here is derived from an EMBL/GenBank/DDBJ whole genome shotgun (WGS) entry which is preliminary data.</text>
</comment>
<dbReference type="InterPro" id="IPR036869">
    <property type="entry name" value="J_dom_sf"/>
</dbReference>
<dbReference type="SUPFAM" id="SSF46565">
    <property type="entry name" value="Chaperone J-domain"/>
    <property type="match status" value="1"/>
</dbReference>
<name>A0ABP0RJV7_9DINO</name>
<feature type="domain" description="J" evidence="2">
    <location>
        <begin position="1"/>
        <end position="62"/>
    </location>
</feature>
<dbReference type="CDD" id="cd06257">
    <property type="entry name" value="DnaJ"/>
    <property type="match status" value="1"/>
</dbReference>
<evidence type="ECO:0000259" key="2">
    <source>
        <dbReference type="PROSITE" id="PS50076"/>
    </source>
</evidence>
<feature type="compositionally biased region" description="Basic and acidic residues" evidence="1">
    <location>
        <begin position="1"/>
        <end position="15"/>
    </location>
</feature>
<sequence>MVKRDSSDQDVEKAFRRVVKKVHPDKGGEVAHAQRLQDAREKWLLAKKKAQSGRPRKYDRQPTSSKSNASQPTGILPVLGKQAPRFRAYMIRSPAVLLTYHGIAELDWRGFLAWVQLQVPAWGVIHWCASMERCGSGQPHVHLMLQFASASDSRGVDGFIFNSARPNACATDVCGEGLSKKHFQRSVDRGTFYVWADKIGTIFAPDNKPFTDGNYTPCWTDCAKTYQVLGKWPETLWKQRKITTEVYEKLLFLTRDGVLSRQRNLQACLDREEAIASRAAVEERVVRIRSNPQLYKPFPQVPEAQAWLKLFEHDALRYPILVVLGASRSGKTEWAKSLFQQPLELKIGTLEFFPETMRQFKRGHHDGLVLDDVRDLQFLVNHQEKLQGKYDCLVEFGSTAGGTCAYHRDLFGVPVVICWV</sequence>
<evidence type="ECO:0000313" key="4">
    <source>
        <dbReference type="Proteomes" id="UP001642464"/>
    </source>
</evidence>
<reference evidence="3 4" key="1">
    <citation type="submission" date="2024-02" db="EMBL/GenBank/DDBJ databases">
        <authorList>
            <person name="Chen Y."/>
            <person name="Shah S."/>
            <person name="Dougan E. K."/>
            <person name="Thang M."/>
            <person name="Chan C."/>
        </authorList>
    </citation>
    <scope>NUCLEOTIDE SEQUENCE [LARGE SCALE GENOMIC DNA]</scope>
</reference>
<dbReference type="EMBL" id="CAXAMM010041673">
    <property type="protein sequence ID" value="CAK9100648.1"/>
    <property type="molecule type" value="Genomic_DNA"/>
</dbReference>
<organism evidence="3 4">
    <name type="scientific">Durusdinium trenchii</name>
    <dbReference type="NCBI Taxonomy" id="1381693"/>
    <lineage>
        <taxon>Eukaryota</taxon>
        <taxon>Sar</taxon>
        <taxon>Alveolata</taxon>
        <taxon>Dinophyceae</taxon>
        <taxon>Suessiales</taxon>
        <taxon>Symbiodiniaceae</taxon>
        <taxon>Durusdinium</taxon>
    </lineage>
</organism>
<feature type="compositionally biased region" description="Basic and acidic residues" evidence="1">
    <location>
        <begin position="35"/>
        <end position="44"/>
    </location>
</feature>
<dbReference type="InterPro" id="IPR001623">
    <property type="entry name" value="DnaJ_domain"/>
</dbReference>
<dbReference type="Proteomes" id="UP001642464">
    <property type="component" value="Unassembled WGS sequence"/>
</dbReference>
<dbReference type="Gene3D" id="1.10.287.110">
    <property type="entry name" value="DnaJ domain"/>
    <property type="match status" value="1"/>
</dbReference>
<feature type="region of interest" description="Disordered" evidence="1">
    <location>
        <begin position="1"/>
        <end position="75"/>
    </location>
</feature>
<feature type="compositionally biased region" description="Basic residues" evidence="1">
    <location>
        <begin position="45"/>
        <end position="57"/>
    </location>
</feature>
<evidence type="ECO:0000256" key="1">
    <source>
        <dbReference type="SAM" id="MobiDB-lite"/>
    </source>
</evidence>
<keyword evidence="4" id="KW-1185">Reference proteome</keyword>
<evidence type="ECO:0000313" key="3">
    <source>
        <dbReference type="EMBL" id="CAK9100648.1"/>
    </source>
</evidence>
<gene>
    <name evidence="3" type="ORF">SCF082_LOCUS47087</name>
</gene>
<proteinExistence type="predicted"/>